<dbReference type="Proteomes" id="UP000887580">
    <property type="component" value="Unplaced"/>
</dbReference>
<protein>
    <submittedName>
        <fullName evidence="2">Uncharacterized protein</fullName>
    </submittedName>
</protein>
<name>A0AC35GJZ9_9BILA</name>
<evidence type="ECO:0000313" key="1">
    <source>
        <dbReference type="Proteomes" id="UP000887580"/>
    </source>
</evidence>
<sequence>MMTRDSVKGIFDKDWINTISDKTKNLEAAANFDSSKMCESEPKIDAQISRLMDAVRLTDPTKAHVSDLPTEPSHSAAPPTQPKQQQQQQAPYQPKSYMLSPIGIGNYEYFPQSYTVALKK</sequence>
<accession>A0AC35GJZ9</accession>
<reference evidence="2" key="1">
    <citation type="submission" date="2022-11" db="UniProtKB">
        <authorList>
            <consortium name="WormBaseParasite"/>
        </authorList>
    </citation>
    <scope>IDENTIFICATION</scope>
</reference>
<evidence type="ECO:0000313" key="2">
    <source>
        <dbReference type="WBParaSite" id="PS1159_v2.g5804.t1"/>
    </source>
</evidence>
<proteinExistence type="predicted"/>
<organism evidence="1 2">
    <name type="scientific">Panagrolaimus sp. PS1159</name>
    <dbReference type="NCBI Taxonomy" id="55785"/>
    <lineage>
        <taxon>Eukaryota</taxon>
        <taxon>Metazoa</taxon>
        <taxon>Ecdysozoa</taxon>
        <taxon>Nematoda</taxon>
        <taxon>Chromadorea</taxon>
        <taxon>Rhabditida</taxon>
        <taxon>Tylenchina</taxon>
        <taxon>Panagrolaimomorpha</taxon>
        <taxon>Panagrolaimoidea</taxon>
        <taxon>Panagrolaimidae</taxon>
        <taxon>Panagrolaimus</taxon>
    </lineage>
</organism>
<dbReference type="WBParaSite" id="PS1159_v2.g5804.t1">
    <property type="protein sequence ID" value="PS1159_v2.g5804.t1"/>
    <property type="gene ID" value="PS1159_v2.g5804"/>
</dbReference>